<evidence type="ECO:0000256" key="1">
    <source>
        <dbReference type="ARBA" id="ARBA00009884"/>
    </source>
</evidence>
<dbReference type="PANTHER" id="PTHR11679">
    <property type="entry name" value="VESICLE PROTEIN SORTING-ASSOCIATED"/>
    <property type="match status" value="1"/>
</dbReference>
<dbReference type="Gene3D" id="3.90.830.10">
    <property type="entry name" value="Syntaxin Binding Protein 1, Chain A, domain 2"/>
    <property type="match status" value="1"/>
</dbReference>
<dbReference type="SUPFAM" id="SSF56815">
    <property type="entry name" value="Sec1/munc18-like (SM) proteins"/>
    <property type="match status" value="1"/>
</dbReference>
<reference evidence="2 3" key="1">
    <citation type="journal article" date="2010" name="Nature">
        <title>The Ectocarpus genome and the independent evolution of multicellularity in brown algae.</title>
        <authorList>
            <person name="Cock J.M."/>
            <person name="Sterck L."/>
            <person name="Rouze P."/>
            <person name="Scornet D."/>
            <person name="Allen A.E."/>
            <person name="Amoutzias G."/>
            <person name="Anthouard V."/>
            <person name="Artiguenave F."/>
            <person name="Aury J.M."/>
            <person name="Badger J.H."/>
            <person name="Beszteri B."/>
            <person name="Billiau K."/>
            <person name="Bonnet E."/>
            <person name="Bothwell J.H."/>
            <person name="Bowler C."/>
            <person name="Boyen C."/>
            <person name="Brownlee C."/>
            <person name="Carrano C.J."/>
            <person name="Charrier B."/>
            <person name="Cho G.Y."/>
            <person name="Coelho S.M."/>
            <person name="Collen J."/>
            <person name="Corre E."/>
            <person name="Da Silva C."/>
            <person name="Delage L."/>
            <person name="Delaroque N."/>
            <person name="Dittami S.M."/>
            <person name="Doulbeau S."/>
            <person name="Elias M."/>
            <person name="Farnham G."/>
            <person name="Gachon C.M."/>
            <person name="Gschloessl B."/>
            <person name="Heesch S."/>
            <person name="Jabbari K."/>
            <person name="Jubin C."/>
            <person name="Kawai H."/>
            <person name="Kimura K."/>
            <person name="Kloareg B."/>
            <person name="Kupper F.C."/>
            <person name="Lang D."/>
            <person name="Le Bail A."/>
            <person name="Leblanc C."/>
            <person name="Lerouge P."/>
            <person name="Lohr M."/>
            <person name="Lopez P.J."/>
            <person name="Martens C."/>
            <person name="Maumus F."/>
            <person name="Michel G."/>
            <person name="Miranda-Saavedra D."/>
            <person name="Morales J."/>
            <person name="Moreau H."/>
            <person name="Motomura T."/>
            <person name="Nagasato C."/>
            <person name="Napoli C.A."/>
            <person name="Nelson D.R."/>
            <person name="Nyvall-Collen P."/>
            <person name="Peters A.F."/>
            <person name="Pommier C."/>
            <person name="Potin P."/>
            <person name="Poulain J."/>
            <person name="Quesneville H."/>
            <person name="Read B."/>
            <person name="Rensing S.A."/>
            <person name="Ritter A."/>
            <person name="Rousvoal S."/>
            <person name="Samanta M."/>
            <person name="Samson G."/>
            <person name="Schroeder D.C."/>
            <person name="Segurens B."/>
            <person name="Strittmatter M."/>
            <person name="Tonon T."/>
            <person name="Tregear J.W."/>
            <person name="Valentin K."/>
            <person name="von Dassow P."/>
            <person name="Yamagishi T."/>
            <person name="Van de Peer Y."/>
            <person name="Wincker P."/>
        </authorList>
    </citation>
    <scope>NUCLEOTIDE SEQUENCE [LARGE SCALE GENOMIC DNA]</scope>
    <source>
        <strain evidence="3">Ec32 / CCAP1310/4</strain>
    </source>
</reference>
<dbReference type="Gene3D" id="1.25.40.60">
    <property type="match status" value="1"/>
</dbReference>
<comment type="similarity">
    <text evidence="1">Belongs to the STXBP/unc-18/SEC1 family.</text>
</comment>
<evidence type="ECO:0000313" key="3">
    <source>
        <dbReference type="Proteomes" id="UP000002630"/>
    </source>
</evidence>
<dbReference type="InterPro" id="IPR043127">
    <property type="entry name" value="Sec-1-like_dom3a"/>
</dbReference>
<dbReference type="InterPro" id="IPR036045">
    <property type="entry name" value="Sec1-like_sf"/>
</dbReference>
<keyword evidence="3" id="KW-1185">Reference proteome</keyword>
<protein>
    <submittedName>
        <fullName evidence="2">Similar to suppressor of ypt1</fullName>
    </submittedName>
</protein>
<sequence length="668" mass="72456">MAAMTGAFGSLPSSLKDKQRQAVLRLLNFNSNDNGTRVGQIGEWSDQWKVLVYDKPCRNIISTLLHVTQLRKQGVTLHMLLETEREAIPDVPAIYFCRPTEENMRRIAADAGKRLYSNLFINLSSKLERPLMELLARETLAEGSVDMISKIFDQNLEFVSLEHRLFSLDRPGSYVQYNDPTCPDAQIENYMKSMASALFGVLATAGGVPIIRALPGGPTQMLSEQLSKIISDHLMSGGTAFNAAGAAGFQRPLVVVMHRGMDLVSALRHNSTYQALVDDVLDHRLNRVTVQMEGKNGQGKRSKTYDVDAENDSFYRRFKGSPFPEAIEANGSELAAVTQKEDDIRRRTSAAGINADAASSGLGVSTPIGGAAGGGGDEATQELAAAVESLPKLLEQKKGLEMHTNILKAIMDDVAAREVPVYFEVEEEIISAPSKRTKSRVQELLVSGKGSIRDKLRLLGVYCLAVRPSTAEVTELEGLLKQSAASSGVDGAEEEAQRGLGAIGFLRQQISLQHLPTMQAGGGSDEAPLSGPNKMLSGLFAKAQTQATGLLAKAAATAGQLLSRANNAHVTRVVESLLDYGEEDEAYLYLDPKLRERADPAAARSRGPPREVIVFMIGGGCYSEYQNLQDFAQRRSQSAPLSITYGSTELVNAEGFFEQLMELGTKQA</sequence>
<organism evidence="2 3">
    <name type="scientific">Ectocarpus siliculosus</name>
    <name type="common">Brown alga</name>
    <name type="synonym">Conferva siliculosa</name>
    <dbReference type="NCBI Taxonomy" id="2880"/>
    <lineage>
        <taxon>Eukaryota</taxon>
        <taxon>Sar</taxon>
        <taxon>Stramenopiles</taxon>
        <taxon>Ochrophyta</taxon>
        <taxon>PX clade</taxon>
        <taxon>Phaeophyceae</taxon>
        <taxon>Ectocarpales</taxon>
        <taxon>Ectocarpaceae</taxon>
        <taxon>Ectocarpus</taxon>
    </lineage>
</organism>
<gene>
    <name evidence="2" type="ORF">Esi_0007_0128</name>
</gene>
<dbReference type="FunCoup" id="D8LRR5">
    <property type="interactions" value="592"/>
</dbReference>
<dbReference type="AlphaFoldDB" id="D8LRR5"/>
<dbReference type="Pfam" id="PF00995">
    <property type="entry name" value="Sec1"/>
    <property type="match status" value="1"/>
</dbReference>
<dbReference type="PIRSF" id="PIRSF005715">
    <property type="entry name" value="VPS45_Sec1"/>
    <property type="match status" value="1"/>
</dbReference>
<dbReference type="InterPro" id="IPR043154">
    <property type="entry name" value="Sec-1-like_dom1"/>
</dbReference>
<dbReference type="GO" id="GO:0016192">
    <property type="term" value="P:vesicle-mediated transport"/>
    <property type="evidence" value="ECO:0007669"/>
    <property type="project" value="InterPro"/>
</dbReference>
<dbReference type="OrthoDB" id="10251230at2759"/>
<dbReference type="EMBL" id="FN648926">
    <property type="protein sequence ID" value="CBN73832.1"/>
    <property type="molecule type" value="Genomic_DNA"/>
</dbReference>
<proteinExistence type="inferred from homology"/>
<dbReference type="Gene3D" id="3.40.50.1910">
    <property type="match status" value="1"/>
</dbReference>
<dbReference type="Proteomes" id="UP000002630">
    <property type="component" value="Linkage Group LG06"/>
</dbReference>
<dbReference type="STRING" id="2880.D8LRR5"/>
<accession>D8LRR5</accession>
<dbReference type="EMBL" id="FN649731">
    <property type="protein sequence ID" value="CBN73832.1"/>
    <property type="molecule type" value="Genomic_DNA"/>
</dbReference>
<dbReference type="eggNOG" id="KOG1301">
    <property type="taxonomic scope" value="Eukaryota"/>
</dbReference>
<dbReference type="InterPro" id="IPR001619">
    <property type="entry name" value="Sec1-like"/>
</dbReference>
<dbReference type="OMA" id="VNDLRAW"/>
<dbReference type="InParanoid" id="D8LRR5"/>
<dbReference type="InterPro" id="IPR027482">
    <property type="entry name" value="Sec1-like_dom2"/>
</dbReference>
<name>D8LRR5_ECTSI</name>
<dbReference type="Gene3D" id="3.40.50.2060">
    <property type="match status" value="1"/>
</dbReference>
<evidence type="ECO:0000313" key="2">
    <source>
        <dbReference type="EMBL" id="CBN73832.1"/>
    </source>
</evidence>